<dbReference type="RefSeq" id="WP_021512320.1">
    <property type="nucleotide sequence ID" value="NZ_MK125034.1"/>
</dbReference>
<reference evidence="1" key="1">
    <citation type="submission" date="2018-11" db="EMBL/GenBank/DDBJ databases">
        <title>Lineage-restricted CTX-M-encoding plasmids circulating in Escherichia coli Sequence Type 131.</title>
        <authorList>
            <person name="Navon-Venezia S."/>
            <person name="Kondratyeva K."/>
        </authorList>
    </citation>
    <scope>NUCLEOTIDE SEQUENCE</scope>
    <source>
        <strain evidence="1">ST131</strain>
        <plasmid evidence="1">p7.2.1</plasmid>
        <plasmid evidence="2">pB20</plasmid>
    </source>
</reference>
<geneLocation type="plasmid" evidence="2">
    <name>pB20</name>
</geneLocation>
<dbReference type="EMBL" id="MK125034">
    <property type="protein sequence ID" value="QJS06677.1"/>
    <property type="molecule type" value="Genomic_DNA"/>
</dbReference>
<accession>A0A6M4P8P0</accession>
<sequence length="257" mass="29126">MAPSLIGQANRLIPEIEDYSKVLSEMPRATRIIALGEFYFISRGFDLIRFTEYELVDSAYERCIVGECLESCDPDYQEQEVKRLKRAGYTPLEIGAEIESYKLHVGQPVQTVFRVAYCEFPIKDKSGVKVSAKQIRGVFTHADYMGLGIASFAYLYLVDKYQYLVCDTLQTIKGATLWAVSMRKHGLVEIYDTKNENFIEELGEDACGVSGFIPWDIGKSDGGQMRRREEWGTNKINLTPGACTHIVNILSKRSMNQ</sequence>
<dbReference type="EMBL" id="MK125035">
    <property type="protein sequence ID" value="QJS06802.1"/>
    <property type="molecule type" value="Genomic_DNA"/>
</dbReference>
<name>A0A6M4P8P0_ECOLX</name>
<protein>
    <submittedName>
        <fullName evidence="1">Uncharacterized protein</fullName>
    </submittedName>
</protein>
<evidence type="ECO:0000313" key="1">
    <source>
        <dbReference type="EMBL" id="QJS06677.1"/>
    </source>
</evidence>
<geneLocation type="plasmid" evidence="1">
    <name>p7.2.1</name>
</geneLocation>
<organism evidence="1">
    <name type="scientific">Escherichia coli O25b:H4-ST131</name>
    <dbReference type="NCBI Taxonomy" id="941322"/>
    <lineage>
        <taxon>Bacteria</taxon>
        <taxon>Pseudomonadati</taxon>
        <taxon>Pseudomonadota</taxon>
        <taxon>Gammaproteobacteria</taxon>
        <taxon>Enterobacterales</taxon>
        <taxon>Enterobacteriaceae</taxon>
        <taxon>Escherichia</taxon>
    </lineage>
</organism>
<gene>
    <name evidence="1" type="ORF">p721_00042</name>
    <name evidence="2" type="ORF">pB20_00042</name>
</gene>
<dbReference type="AlphaFoldDB" id="A0A6M4P8P0"/>
<keyword evidence="1" id="KW-0614">Plasmid</keyword>
<evidence type="ECO:0000313" key="2">
    <source>
        <dbReference type="EMBL" id="QJS06802.1"/>
    </source>
</evidence>
<proteinExistence type="predicted"/>